<organism evidence="1 2">
    <name type="scientific">Thioalkalivibrio sulfidiphilus (strain HL-EbGR7)</name>
    <dbReference type="NCBI Taxonomy" id="396588"/>
    <lineage>
        <taxon>Bacteria</taxon>
        <taxon>Pseudomonadati</taxon>
        <taxon>Pseudomonadota</taxon>
        <taxon>Gammaproteobacteria</taxon>
        <taxon>Chromatiales</taxon>
        <taxon>Ectothiorhodospiraceae</taxon>
        <taxon>Thioalkalivibrio</taxon>
    </lineage>
</organism>
<dbReference type="KEGG" id="tgr:Tgr7_0408"/>
<dbReference type="STRING" id="396588.Tgr7_0408"/>
<name>B8GUZ5_THISH</name>
<evidence type="ECO:0000313" key="1">
    <source>
        <dbReference type="EMBL" id="ACL71506.1"/>
    </source>
</evidence>
<proteinExistence type="predicted"/>
<accession>B8GUZ5</accession>
<dbReference type="Proteomes" id="UP000002383">
    <property type="component" value="Chromosome"/>
</dbReference>
<dbReference type="AlphaFoldDB" id="B8GUZ5"/>
<protein>
    <submittedName>
        <fullName evidence="1">Uncharacterized protein</fullName>
    </submittedName>
</protein>
<evidence type="ECO:0000313" key="2">
    <source>
        <dbReference type="Proteomes" id="UP000002383"/>
    </source>
</evidence>
<dbReference type="OrthoDB" id="6292794at2"/>
<keyword evidence="2" id="KW-1185">Reference proteome</keyword>
<sequence length="156" mass="17364">MAKTRADFSSVQADLFQRLAEQEALEAQAAQDLDIGPELLGAVNQAIREAKRRGLSRERIVQRMNLVLPDQERPITPRQLNAWTAHSKEYHEFPARYLPALCWATGSIAPLLVLAQAIGHDLVDGREQAALALGERLVAHARLGRDIRNLKKTLEG</sequence>
<dbReference type="EMBL" id="CP001339">
    <property type="protein sequence ID" value="ACL71506.1"/>
    <property type="molecule type" value="Genomic_DNA"/>
</dbReference>
<dbReference type="RefSeq" id="WP_012636995.1">
    <property type="nucleotide sequence ID" value="NC_011901.1"/>
</dbReference>
<dbReference type="HOGENOM" id="CLU_1685780_0_0_6"/>
<dbReference type="eggNOG" id="ENOG5031R0V">
    <property type="taxonomic scope" value="Bacteria"/>
</dbReference>
<reference evidence="1 2" key="1">
    <citation type="journal article" date="2011" name="Stand. Genomic Sci.">
        <title>Complete genome sequence of 'Thioalkalivibrio sulfidophilus' HL-EbGr7.</title>
        <authorList>
            <person name="Muyzer G."/>
            <person name="Sorokin D.Y."/>
            <person name="Mavromatis K."/>
            <person name="Lapidus A."/>
            <person name="Clum A."/>
            <person name="Ivanova N."/>
            <person name="Pati A."/>
            <person name="d'Haeseleer P."/>
            <person name="Woyke T."/>
            <person name="Kyrpides N.C."/>
        </authorList>
    </citation>
    <scope>NUCLEOTIDE SEQUENCE [LARGE SCALE GENOMIC DNA]</scope>
    <source>
        <strain evidence="1 2">HL-EbGR7</strain>
    </source>
</reference>
<gene>
    <name evidence="1" type="ordered locus">Tgr7_0408</name>
</gene>